<proteinExistence type="predicted"/>
<gene>
    <name evidence="1" type="ORF">ZEAMMB73_Zm00001d031961</name>
</gene>
<sequence>MAGASGQWLSPQQVNQMVEWTFMLG</sequence>
<evidence type="ECO:0000313" key="1">
    <source>
        <dbReference type="EMBL" id="ONM04122.1"/>
    </source>
</evidence>
<dbReference type="AlphaFoldDB" id="A0A1D6KMR0"/>
<reference evidence="1" key="1">
    <citation type="submission" date="2015-12" db="EMBL/GenBank/DDBJ databases">
        <title>Update maize B73 reference genome by single molecule sequencing technologies.</title>
        <authorList>
            <consortium name="Maize Genome Sequencing Project"/>
            <person name="Ware D."/>
        </authorList>
    </citation>
    <scope>NUCLEOTIDE SEQUENCE [LARGE SCALE GENOMIC DNA]</scope>
    <source>
        <tissue evidence="1">Seedling</tissue>
    </source>
</reference>
<protein>
    <submittedName>
        <fullName evidence="1">Histidine-containing phosphotransfer protein 1</fullName>
    </submittedName>
</protein>
<organism evidence="1">
    <name type="scientific">Zea mays</name>
    <name type="common">Maize</name>
    <dbReference type="NCBI Taxonomy" id="4577"/>
    <lineage>
        <taxon>Eukaryota</taxon>
        <taxon>Viridiplantae</taxon>
        <taxon>Streptophyta</taxon>
        <taxon>Embryophyta</taxon>
        <taxon>Tracheophyta</taxon>
        <taxon>Spermatophyta</taxon>
        <taxon>Magnoliopsida</taxon>
        <taxon>Liliopsida</taxon>
        <taxon>Poales</taxon>
        <taxon>Poaceae</taxon>
        <taxon>PACMAD clade</taxon>
        <taxon>Panicoideae</taxon>
        <taxon>Andropogonodae</taxon>
        <taxon>Andropogoneae</taxon>
        <taxon>Tripsacinae</taxon>
        <taxon>Zea</taxon>
    </lineage>
</organism>
<accession>A0A1D6KMR0</accession>
<name>A0A1D6KMR0_MAIZE</name>
<dbReference type="EMBL" id="CM007647">
    <property type="protein sequence ID" value="ONM04122.1"/>
    <property type="molecule type" value="Genomic_DNA"/>
</dbReference>